<dbReference type="Proteomes" id="UP000437017">
    <property type="component" value="Unassembled WGS sequence"/>
</dbReference>
<evidence type="ECO:0000256" key="5">
    <source>
        <dbReference type="ARBA" id="ARBA00023319"/>
    </source>
</evidence>
<sequence length="131" mass="14339">MSGKQDVNQRPDALTVGEGESLVLNCSYTDSTPYFLQWFRQDPRKGLTSLLLIQASQREQTSGRIKPRVINHQDTRLGHPPLCCEAHCTTGTCHQYADSATGAPTMSCLDAGEPFSIKGFSTLTLPPDRGN</sequence>
<dbReference type="AlphaFoldDB" id="A0A643BL20"/>
<evidence type="ECO:0000313" key="8">
    <source>
        <dbReference type="EMBL" id="KAB0388659.1"/>
    </source>
</evidence>
<keyword evidence="3" id="KW-1064">Adaptive immunity</keyword>
<comment type="caution">
    <text evidence="8">The sequence shown here is derived from an EMBL/GenBank/DDBJ whole genome shotgun (WGS) entry which is preliminary data.</text>
</comment>
<evidence type="ECO:0000256" key="1">
    <source>
        <dbReference type="ARBA" id="ARBA00022729"/>
    </source>
</evidence>
<accession>A0A643BL20</accession>
<dbReference type="InterPro" id="IPR051006">
    <property type="entry name" value="TCR_variable_domain"/>
</dbReference>
<keyword evidence="9" id="KW-1185">Reference proteome</keyword>
<dbReference type="Pfam" id="PF07686">
    <property type="entry name" value="V-set"/>
    <property type="match status" value="1"/>
</dbReference>
<dbReference type="InterPro" id="IPR013106">
    <property type="entry name" value="Ig_V-set"/>
</dbReference>
<evidence type="ECO:0000313" key="9">
    <source>
        <dbReference type="Proteomes" id="UP000437017"/>
    </source>
</evidence>
<evidence type="ECO:0000256" key="3">
    <source>
        <dbReference type="ARBA" id="ARBA00023130"/>
    </source>
</evidence>
<feature type="domain" description="Immunoglobulin V-set" evidence="7">
    <location>
        <begin position="9"/>
        <end position="73"/>
    </location>
</feature>
<dbReference type="SUPFAM" id="SSF48726">
    <property type="entry name" value="Immunoglobulin"/>
    <property type="match status" value="1"/>
</dbReference>
<keyword evidence="5" id="KW-0393">Immunoglobulin domain</keyword>
<dbReference type="PANTHER" id="PTHR19343">
    <property type="entry name" value="T CELL RECEPTOR ALPHA VARIABLE 1-2"/>
    <property type="match status" value="1"/>
</dbReference>
<dbReference type="GO" id="GO:0042101">
    <property type="term" value="C:T cell receptor complex"/>
    <property type="evidence" value="ECO:0007669"/>
    <property type="project" value="UniProtKB-KW"/>
</dbReference>
<protein>
    <recommendedName>
        <fullName evidence="7">Immunoglobulin V-set domain-containing protein</fullName>
    </recommendedName>
</protein>
<gene>
    <name evidence="8" type="ORF">E2I00_007455</name>
</gene>
<evidence type="ECO:0000259" key="7">
    <source>
        <dbReference type="Pfam" id="PF07686"/>
    </source>
</evidence>
<keyword evidence="1" id="KW-0732">Signal</keyword>
<organism evidence="8 9">
    <name type="scientific">Balaenoptera physalus</name>
    <name type="common">Fin whale</name>
    <name type="synonym">Balaena physalus</name>
    <dbReference type="NCBI Taxonomy" id="9770"/>
    <lineage>
        <taxon>Eukaryota</taxon>
        <taxon>Metazoa</taxon>
        <taxon>Chordata</taxon>
        <taxon>Craniata</taxon>
        <taxon>Vertebrata</taxon>
        <taxon>Euteleostomi</taxon>
        <taxon>Mammalia</taxon>
        <taxon>Eutheria</taxon>
        <taxon>Laurasiatheria</taxon>
        <taxon>Artiodactyla</taxon>
        <taxon>Whippomorpha</taxon>
        <taxon>Cetacea</taxon>
        <taxon>Mysticeti</taxon>
        <taxon>Balaenopteridae</taxon>
        <taxon>Balaenoptera</taxon>
    </lineage>
</organism>
<evidence type="ECO:0000256" key="6">
    <source>
        <dbReference type="ARBA" id="ARBA00043266"/>
    </source>
</evidence>
<evidence type="ECO:0000256" key="2">
    <source>
        <dbReference type="ARBA" id="ARBA00022859"/>
    </source>
</evidence>
<dbReference type="GO" id="GO:0002250">
    <property type="term" value="P:adaptive immune response"/>
    <property type="evidence" value="ECO:0007669"/>
    <property type="project" value="UniProtKB-KW"/>
</dbReference>
<reference evidence="8 9" key="1">
    <citation type="journal article" date="2019" name="PLoS ONE">
        <title>Genomic analyses reveal an absence of contemporary introgressive admixture between fin whales and blue whales, despite known hybrids.</title>
        <authorList>
            <person name="Westbury M.V."/>
            <person name="Petersen B."/>
            <person name="Lorenzen E.D."/>
        </authorList>
    </citation>
    <scope>NUCLEOTIDE SEQUENCE [LARGE SCALE GENOMIC DNA]</scope>
    <source>
        <strain evidence="8">FinWhale-01</strain>
    </source>
</reference>
<dbReference type="OrthoDB" id="8947657at2759"/>
<name>A0A643BL20_BALPH</name>
<keyword evidence="6" id="KW-1279">T cell receptor</keyword>
<keyword evidence="2" id="KW-0391">Immunity</keyword>
<dbReference type="InterPro" id="IPR036179">
    <property type="entry name" value="Ig-like_dom_sf"/>
</dbReference>
<keyword evidence="4" id="KW-0675">Receptor</keyword>
<evidence type="ECO:0000256" key="4">
    <source>
        <dbReference type="ARBA" id="ARBA00023170"/>
    </source>
</evidence>
<dbReference type="PANTHER" id="PTHR19343:SF13">
    <property type="entry name" value="T CELL RECEPTOR ALPHA VARIABLE 21"/>
    <property type="match status" value="1"/>
</dbReference>
<dbReference type="InterPro" id="IPR013783">
    <property type="entry name" value="Ig-like_fold"/>
</dbReference>
<dbReference type="Gene3D" id="2.60.40.10">
    <property type="entry name" value="Immunoglobulins"/>
    <property type="match status" value="1"/>
</dbReference>
<dbReference type="EMBL" id="SGJD01013750">
    <property type="protein sequence ID" value="KAB0388659.1"/>
    <property type="molecule type" value="Genomic_DNA"/>
</dbReference>
<proteinExistence type="predicted"/>
<dbReference type="GO" id="GO:0042605">
    <property type="term" value="F:peptide antigen binding"/>
    <property type="evidence" value="ECO:0007669"/>
    <property type="project" value="TreeGrafter"/>
</dbReference>